<dbReference type="Proteomes" id="UP000032180">
    <property type="component" value="Chromosome 4"/>
</dbReference>
<evidence type="ECO:0000313" key="2">
    <source>
        <dbReference type="Proteomes" id="UP000032180"/>
    </source>
</evidence>
<organism evidence="1 2">
    <name type="scientific">Leersia perrieri</name>
    <dbReference type="NCBI Taxonomy" id="77586"/>
    <lineage>
        <taxon>Eukaryota</taxon>
        <taxon>Viridiplantae</taxon>
        <taxon>Streptophyta</taxon>
        <taxon>Embryophyta</taxon>
        <taxon>Tracheophyta</taxon>
        <taxon>Spermatophyta</taxon>
        <taxon>Magnoliopsida</taxon>
        <taxon>Liliopsida</taxon>
        <taxon>Poales</taxon>
        <taxon>Poaceae</taxon>
        <taxon>BOP clade</taxon>
        <taxon>Oryzoideae</taxon>
        <taxon>Oryzeae</taxon>
        <taxon>Oryzinae</taxon>
        <taxon>Leersia</taxon>
    </lineage>
</organism>
<reference evidence="1 2" key="1">
    <citation type="submission" date="2012-08" db="EMBL/GenBank/DDBJ databases">
        <title>Oryza genome evolution.</title>
        <authorList>
            <person name="Wing R.A."/>
        </authorList>
    </citation>
    <scope>NUCLEOTIDE SEQUENCE</scope>
</reference>
<name>A0A0D9W629_9ORYZ</name>
<dbReference type="HOGENOM" id="CLU_2444046_0_0_1"/>
<reference evidence="2" key="2">
    <citation type="submission" date="2013-12" db="EMBL/GenBank/DDBJ databases">
        <authorList>
            <person name="Yu Y."/>
            <person name="Lee S."/>
            <person name="de Baynast K."/>
            <person name="Wissotski M."/>
            <person name="Liu L."/>
            <person name="Talag J."/>
            <person name="Goicoechea J."/>
            <person name="Angelova A."/>
            <person name="Jetty R."/>
            <person name="Kudrna D."/>
            <person name="Golser W."/>
            <person name="Rivera L."/>
            <person name="Zhang J."/>
            <person name="Wing R."/>
        </authorList>
    </citation>
    <scope>NUCLEOTIDE SEQUENCE</scope>
</reference>
<dbReference type="EnsemblPlants" id="LPERR04G12340.1">
    <property type="protein sequence ID" value="LPERR04G12340.1"/>
    <property type="gene ID" value="LPERR04G12340"/>
</dbReference>
<dbReference type="Gramene" id="LPERR04G12340.1">
    <property type="protein sequence ID" value="LPERR04G12340.1"/>
    <property type="gene ID" value="LPERR04G12340"/>
</dbReference>
<reference evidence="1" key="3">
    <citation type="submission" date="2015-04" db="UniProtKB">
        <authorList>
            <consortium name="EnsemblPlants"/>
        </authorList>
    </citation>
    <scope>IDENTIFICATION</scope>
</reference>
<dbReference type="AlphaFoldDB" id="A0A0D9W629"/>
<evidence type="ECO:0000313" key="1">
    <source>
        <dbReference type="EnsemblPlants" id="LPERR04G12340.1"/>
    </source>
</evidence>
<sequence length="90" mass="10544">MRIARKADGKLVFTSDDCRDPSLEDCRVQMNRILEALLAVADIEIDQFIESGGGSLLQKEQDRQDLQMWCDRLLEELRRLKPQKMFCLWT</sequence>
<proteinExistence type="predicted"/>
<keyword evidence="2" id="KW-1185">Reference proteome</keyword>
<protein>
    <submittedName>
        <fullName evidence="1">Uncharacterized protein</fullName>
    </submittedName>
</protein>
<accession>A0A0D9W629</accession>